<evidence type="ECO:0000313" key="1">
    <source>
        <dbReference type="EMBL" id="MCF1716613.1"/>
    </source>
</evidence>
<accession>A0ABS9BNC7</accession>
<sequence length="425" mass="47664">MTLPFKQLHAYAVGRKTPSKKVFYLACIIYFLQLQSVQGQYLEVNPLPIDATILQVDSTVMLKGPAVLMDLQKMVWCGSVVKMDDSLYYMFYSTFNGGPDSLTFYNSWVLESEIAVASSATPTGNFKYLKTLLKGRRFLGDSAAWDAQMVHNPHVQKFNDTYYLYYVGSKDPGPQAIGSTGEKLSKRDRVQQSQQIGVIEFSSVKALLTDNFIRPDKPLLSPSTRVKSANVINPSPAGTIAGPDNMVVVNPSVVYRRADSKYLLYFKGNWYDPVWRGVHGVAIGDSPLGPFQVQPQIMFDIKDKNGKIANAEDPFVWYHPEHKLFYAVLKDFTGRLTGGEPSLALLQSQNGIKWELSPKPEFMKKQVLLKNGNNIQLYHLERPYLLLDTSGYPVVFYGAAAIKSPAKQIITGTFNVHIPLQRPKE</sequence>
<keyword evidence="2" id="KW-1185">Reference proteome</keyword>
<dbReference type="SUPFAM" id="SSF75005">
    <property type="entry name" value="Arabinanase/levansucrase/invertase"/>
    <property type="match status" value="1"/>
</dbReference>
<reference evidence="1 2" key="1">
    <citation type="submission" date="2022-01" db="EMBL/GenBank/DDBJ databases">
        <title>Flavihumibacter sp. nov., isolated from sediment of a river.</title>
        <authorList>
            <person name="Liu H."/>
        </authorList>
    </citation>
    <scope>NUCLEOTIDE SEQUENCE [LARGE SCALE GENOMIC DNA]</scope>
    <source>
        <strain evidence="1 2">RY-1</strain>
    </source>
</reference>
<name>A0ABS9BNC7_9BACT</name>
<dbReference type="Gene3D" id="2.115.10.20">
    <property type="entry name" value="Glycosyl hydrolase domain, family 43"/>
    <property type="match status" value="1"/>
</dbReference>
<dbReference type="GO" id="GO:0016787">
    <property type="term" value="F:hydrolase activity"/>
    <property type="evidence" value="ECO:0007669"/>
    <property type="project" value="UniProtKB-KW"/>
</dbReference>
<dbReference type="CDD" id="cd08994">
    <property type="entry name" value="GH43_62_32_68_117_130-like"/>
    <property type="match status" value="1"/>
</dbReference>
<keyword evidence="1" id="KW-0378">Hydrolase</keyword>
<organism evidence="1 2">
    <name type="scientific">Flavihumibacter fluminis</name>
    <dbReference type="NCBI Taxonomy" id="2909236"/>
    <lineage>
        <taxon>Bacteria</taxon>
        <taxon>Pseudomonadati</taxon>
        <taxon>Bacteroidota</taxon>
        <taxon>Chitinophagia</taxon>
        <taxon>Chitinophagales</taxon>
        <taxon>Chitinophagaceae</taxon>
        <taxon>Flavihumibacter</taxon>
    </lineage>
</organism>
<comment type="caution">
    <text evidence="1">The sequence shown here is derived from an EMBL/GenBank/DDBJ whole genome shotgun (WGS) entry which is preliminary data.</text>
</comment>
<evidence type="ECO:0000313" key="2">
    <source>
        <dbReference type="Proteomes" id="UP001200145"/>
    </source>
</evidence>
<gene>
    <name evidence="1" type="ORF">L0U88_18370</name>
</gene>
<dbReference type="Proteomes" id="UP001200145">
    <property type="component" value="Unassembled WGS sequence"/>
</dbReference>
<dbReference type="InterPro" id="IPR023296">
    <property type="entry name" value="Glyco_hydro_beta-prop_sf"/>
</dbReference>
<dbReference type="RefSeq" id="WP_234867933.1">
    <property type="nucleotide sequence ID" value="NZ_JAKEVY010000005.1"/>
</dbReference>
<protein>
    <submittedName>
        <fullName evidence="1">Glycoside hydrolase family protein</fullName>
    </submittedName>
</protein>
<proteinExistence type="predicted"/>
<dbReference type="EMBL" id="JAKEVY010000005">
    <property type="protein sequence ID" value="MCF1716613.1"/>
    <property type="molecule type" value="Genomic_DNA"/>
</dbReference>